<reference evidence="2 4" key="1">
    <citation type="journal article" date="2014" name="BMC Genomics">
        <title>Genome sequence of Anopheles sinensis provides insight into genetics basis of mosquito competence for malaria parasites.</title>
        <authorList>
            <person name="Zhou D."/>
            <person name="Zhang D."/>
            <person name="Ding G."/>
            <person name="Shi L."/>
            <person name="Hou Q."/>
            <person name="Ye Y."/>
            <person name="Xu Y."/>
            <person name="Zhou H."/>
            <person name="Xiong C."/>
            <person name="Li S."/>
            <person name="Yu J."/>
            <person name="Hong S."/>
            <person name="Yu X."/>
            <person name="Zou P."/>
            <person name="Chen C."/>
            <person name="Chang X."/>
            <person name="Wang W."/>
            <person name="Lv Y."/>
            <person name="Sun Y."/>
            <person name="Ma L."/>
            <person name="Shen B."/>
            <person name="Zhu C."/>
        </authorList>
    </citation>
    <scope>NUCLEOTIDE SEQUENCE [LARGE SCALE GENOMIC DNA]</scope>
</reference>
<evidence type="ECO:0000313" key="3">
    <source>
        <dbReference type="EnsemblMetazoa" id="ASIC020037-PA"/>
    </source>
</evidence>
<accession>A0A084WNT6</accession>
<dbReference type="EMBL" id="ATLV01024706">
    <property type="status" value="NOT_ANNOTATED_CDS"/>
    <property type="molecule type" value="Genomic_DNA"/>
</dbReference>
<feature type="region of interest" description="Disordered" evidence="1">
    <location>
        <begin position="46"/>
        <end position="98"/>
    </location>
</feature>
<evidence type="ECO:0000256" key="1">
    <source>
        <dbReference type="SAM" id="MobiDB-lite"/>
    </source>
</evidence>
<evidence type="ECO:0000313" key="4">
    <source>
        <dbReference type="Proteomes" id="UP000030765"/>
    </source>
</evidence>
<sequence length="120" mass="13484">MAFWYDPFRRPVSRPLSVHVRRRVHRSCTSVPSFIGFLSKIASMRSSYTENHHHHQRDELGSPSQPIRAVEEPRQIIPTSTPAKQRCGTSKPAASASFGDISLQDIVGRYPGIRTSTPNT</sequence>
<reference evidence="3" key="2">
    <citation type="submission" date="2020-05" db="UniProtKB">
        <authorList>
            <consortium name="EnsemblMetazoa"/>
        </authorList>
    </citation>
    <scope>IDENTIFICATION</scope>
</reference>
<gene>
    <name evidence="2" type="ORF">ZHAS_00020037</name>
</gene>
<dbReference type="VEuPathDB" id="VectorBase:ASIC020037"/>
<organism evidence="2">
    <name type="scientific">Anopheles sinensis</name>
    <name type="common">Mosquito</name>
    <dbReference type="NCBI Taxonomy" id="74873"/>
    <lineage>
        <taxon>Eukaryota</taxon>
        <taxon>Metazoa</taxon>
        <taxon>Ecdysozoa</taxon>
        <taxon>Arthropoda</taxon>
        <taxon>Hexapoda</taxon>
        <taxon>Insecta</taxon>
        <taxon>Pterygota</taxon>
        <taxon>Neoptera</taxon>
        <taxon>Endopterygota</taxon>
        <taxon>Diptera</taxon>
        <taxon>Nematocera</taxon>
        <taxon>Culicoidea</taxon>
        <taxon>Culicidae</taxon>
        <taxon>Anophelinae</taxon>
        <taxon>Anopheles</taxon>
    </lineage>
</organism>
<dbReference type="EMBL" id="KE525357">
    <property type="protein sequence ID" value="KFB51880.1"/>
    <property type="molecule type" value="Genomic_DNA"/>
</dbReference>
<keyword evidence="2" id="KW-0675">Receptor</keyword>
<proteinExistence type="predicted"/>
<dbReference type="Proteomes" id="UP000030765">
    <property type="component" value="Unassembled WGS sequence"/>
</dbReference>
<keyword evidence="4" id="KW-1185">Reference proteome</keyword>
<protein>
    <submittedName>
        <fullName evidence="2 3">TonB-denpendent receptor</fullName>
    </submittedName>
</protein>
<dbReference type="AlphaFoldDB" id="A0A084WNT6"/>
<dbReference type="EnsemblMetazoa" id="ASIC020037-RA">
    <property type="protein sequence ID" value="ASIC020037-PA"/>
    <property type="gene ID" value="ASIC020037"/>
</dbReference>
<name>A0A084WNT6_ANOSI</name>
<evidence type="ECO:0000313" key="2">
    <source>
        <dbReference type="EMBL" id="KFB51880.1"/>
    </source>
</evidence>